<keyword evidence="3" id="KW-1185">Reference proteome</keyword>
<proteinExistence type="predicted"/>
<feature type="signal peptide" evidence="1">
    <location>
        <begin position="1"/>
        <end position="24"/>
    </location>
</feature>
<dbReference type="AlphaFoldDB" id="A0A9Q1BXQ4"/>
<reference evidence="2" key="1">
    <citation type="submission" date="2021-10" db="EMBL/GenBank/DDBJ databases">
        <title>Tropical sea cucumber genome reveals ecological adaptation and Cuvierian tubules defense mechanism.</title>
        <authorList>
            <person name="Chen T."/>
        </authorList>
    </citation>
    <scope>NUCLEOTIDE SEQUENCE</scope>
    <source>
        <strain evidence="2">Nanhai2018</strain>
        <tissue evidence="2">Muscle</tissue>
    </source>
</reference>
<evidence type="ECO:0000256" key="1">
    <source>
        <dbReference type="SAM" id="SignalP"/>
    </source>
</evidence>
<keyword evidence="1" id="KW-0732">Signal</keyword>
<organism evidence="2 3">
    <name type="scientific">Holothuria leucospilota</name>
    <name type="common">Black long sea cucumber</name>
    <name type="synonym">Mertensiothuria leucospilota</name>
    <dbReference type="NCBI Taxonomy" id="206669"/>
    <lineage>
        <taxon>Eukaryota</taxon>
        <taxon>Metazoa</taxon>
        <taxon>Echinodermata</taxon>
        <taxon>Eleutherozoa</taxon>
        <taxon>Echinozoa</taxon>
        <taxon>Holothuroidea</taxon>
        <taxon>Aspidochirotacea</taxon>
        <taxon>Aspidochirotida</taxon>
        <taxon>Holothuriidae</taxon>
        <taxon>Holothuria</taxon>
    </lineage>
</organism>
<protein>
    <submittedName>
        <fullName evidence="2">Uncharacterized protein</fullName>
    </submittedName>
</protein>
<comment type="caution">
    <text evidence="2">The sequence shown here is derived from an EMBL/GenBank/DDBJ whole genome shotgun (WGS) entry which is preliminary data.</text>
</comment>
<dbReference type="EMBL" id="JAIZAY010000010">
    <property type="protein sequence ID" value="KAJ8035313.1"/>
    <property type="molecule type" value="Genomic_DNA"/>
</dbReference>
<dbReference type="Proteomes" id="UP001152320">
    <property type="component" value="Chromosome 10"/>
</dbReference>
<name>A0A9Q1BXQ4_HOLLE</name>
<feature type="chain" id="PRO_5040304043" evidence="1">
    <location>
        <begin position="25"/>
        <end position="93"/>
    </location>
</feature>
<sequence length="93" mass="10475">MEKRILYVLLALSMMMAIVATVYADDSDDTFENEIELFEEFLAEKRARGKSRKLRAKWRECPDNPICFCLVTPNGSVVGRGTCAQTNAQNIGI</sequence>
<evidence type="ECO:0000313" key="2">
    <source>
        <dbReference type="EMBL" id="KAJ8035313.1"/>
    </source>
</evidence>
<evidence type="ECO:0000313" key="3">
    <source>
        <dbReference type="Proteomes" id="UP001152320"/>
    </source>
</evidence>
<accession>A0A9Q1BXQ4</accession>
<gene>
    <name evidence="2" type="ORF">HOLleu_22496</name>
</gene>